<dbReference type="RefSeq" id="WP_193953289.1">
    <property type="nucleotide sequence ID" value="NZ_JADEYS010000009.1"/>
</dbReference>
<name>A0A8J7FUU4_9GAMM</name>
<proteinExistence type="predicted"/>
<evidence type="ECO:0000313" key="2">
    <source>
        <dbReference type="Proteomes" id="UP000640333"/>
    </source>
</evidence>
<reference evidence="1" key="1">
    <citation type="submission" date="2020-10" db="EMBL/GenBank/DDBJ databases">
        <title>Bacterium isolated from coastal waters sediment.</title>
        <authorList>
            <person name="Chen R.-J."/>
            <person name="Lu D.-C."/>
            <person name="Zhu K.-L."/>
            <person name="Du Z.-J."/>
        </authorList>
    </citation>
    <scope>NUCLEOTIDE SEQUENCE</scope>
    <source>
        <strain evidence="1">N1Y112</strain>
    </source>
</reference>
<accession>A0A8J7FUU4</accession>
<dbReference type="AlphaFoldDB" id="A0A8J7FUU4"/>
<gene>
    <name evidence="1" type="ORF">IOQ59_10765</name>
</gene>
<comment type="caution">
    <text evidence="1">The sequence shown here is derived from an EMBL/GenBank/DDBJ whole genome shotgun (WGS) entry which is preliminary data.</text>
</comment>
<keyword evidence="2" id="KW-1185">Reference proteome</keyword>
<sequence length="151" mass="17299">MTSQIWAALSDWELDAELNSDKTQRIQAAFEALSQDDLIYRGVQSERNLYHYTRFVAGNPHSLKNHVRRIYMATALGKRDELAGALMDLLWILDKKGPTLRRRIFEQVSAMLAPRARKVISHAIEADDRRMLLELPVDRAVVVNGQFLPVI</sequence>
<protein>
    <submittedName>
        <fullName evidence="1">Uncharacterized protein</fullName>
    </submittedName>
</protein>
<dbReference type="EMBL" id="JADEYS010000009">
    <property type="protein sequence ID" value="MBE9397740.1"/>
    <property type="molecule type" value="Genomic_DNA"/>
</dbReference>
<evidence type="ECO:0000313" key="1">
    <source>
        <dbReference type="EMBL" id="MBE9397740.1"/>
    </source>
</evidence>
<organism evidence="1 2">
    <name type="scientific">Pontibacterium sinense</name>
    <dbReference type="NCBI Taxonomy" id="2781979"/>
    <lineage>
        <taxon>Bacteria</taxon>
        <taxon>Pseudomonadati</taxon>
        <taxon>Pseudomonadota</taxon>
        <taxon>Gammaproteobacteria</taxon>
        <taxon>Oceanospirillales</taxon>
        <taxon>Oceanospirillaceae</taxon>
        <taxon>Pontibacterium</taxon>
    </lineage>
</organism>
<dbReference type="Proteomes" id="UP000640333">
    <property type="component" value="Unassembled WGS sequence"/>
</dbReference>